<gene>
    <name evidence="1" type="ORF">RGR602_CH01201</name>
</gene>
<dbReference type="AlphaFoldDB" id="A0A0B4WY49"/>
<dbReference type="HOGENOM" id="CLU_2289343_0_0_5"/>
<sequence>MRRKPRQPIAERAPRLTGKGVALYLRPSSSRAGQANLISRLDCGPAYTGPGRCVCGLGAVRSEGAGIEVFLYSFVTMDMTEENALSILDGAADQAAYPSGT</sequence>
<name>A0A0B4WY49_9HYPH</name>
<proteinExistence type="predicted"/>
<evidence type="ECO:0000313" key="1">
    <source>
        <dbReference type="EMBL" id="AJD40559.1"/>
    </source>
</evidence>
<reference evidence="1 2" key="1">
    <citation type="submission" date="2013-11" db="EMBL/GenBank/DDBJ databases">
        <title>Complete genome sequence of Rhizobium gallicum bv. gallicum R602.</title>
        <authorList>
            <person name="Bustos P."/>
            <person name="Santamaria R.I."/>
            <person name="Lozano L."/>
            <person name="Acosta J.L."/>
            <person name="Ormeno-Orrillo E."/>
            <person name="Rogel M.A."/>
            <person name="Romero D."/>
            <person name="Cevallos M.A."/>
            <person name="Martinez-Romero E."/>
            <person name="Gonzalez V."/>
        </authorList>
    </citation>
    <scope>NUCLEOTIDE SEQUENCE [LARGE SCALE GENOMIC DNA]</scope>
    <source>
        <strain evidence="1 2">R602</strain>
    </source>
</reference>
<accession>A0A0B4WY49</accession>
<dbReference type="EMBL" id="CP006877">
    <property type="protein sequence ID" value="AJD40559.1"/>
    <property type="molecule type" value="Genomic_DNA"/>
</dbReference>
<organism evidence="1 2">
    <name type="scientific">Rhizobium gallicum bv. gallicum R602sp</name>
    <dbReference type="NCBI Taxonomy" id="1041138"/>
    <lineage>
        <taxon>Bacteria</taxon>
        <taxon>Pseudomonadati</taxon>
        <taxon>Pseudomonadota</taxon>
        <taxon>Alphaproteobacteria</taxon>
        <taxon>Hyphomicrobiales</taxon>
        <taxon>Rhizobiaceae</taxon>
        <taxon>Rhizobium/Agrobacterium group</taxon>
        <taxon>Rhizobium</taxon>
    </lineage>
</organism>
<keyword evidence="2" id="KW-1185">Reference proteome</keyword>
<evidence type="ECO:0000313" key="2">
    <source>
        <dbReference type="Proteomes" id="UP000031368"/>
    </source>
</evidence>
<protein>
    <submittedName>
        <fullName evidence="1">Uncharacterized protein</fullName>
    </submittedName>
</protein>
<dbReference type="KEGG" id="rga:RGR602_CH01201"/>
<dbReference type="Proteomes" id="UP000031368">
    <property type="component" value="Chromosome"/>
</dbReference>